<evidence type="ECO:0000256" key="3">
    <source>
        <dbReference type="ARBA" id="ARBA00022692"/>
    </source>
</evidence>
<feature type="compositionally biased region" description="Low complexity" evidence="6">
    <location>
        <begin position="327"/>
        <end position="345"/>
    </location>
</feature>
<keyword evidence="2" id="KW-1003">Cell membrane</keyword>
<evidence type="ECO:0000256" key="2">
    <source>
        <dbReference type="ARBA" id="ARBA00022475"/>
    </source>
</evidence>
<evidence type="ECO:0000256" key="1">
    <source>
        <dbReference type="ARBA" id="ARBA00004162"/>
    </source>
</evidence>
<evidence type="ECO:0000313" key="9">
    <source>
        <dbReference type="EMBL" id="SDM60604.1"/>
    </source>
</evidence>
<comment type="subcellular location">
    <subcellularLocation>
        <location evidence="1">Cell membrane</location>
        <topology evidence="1">Single-pass membrane protein</topology>
    </subcellularLocation>
</comment>
<dbReference type="EMBL" id="FNID01000002">
    <property type="protein sequence ID" value="SDM60604.1"/>
    <property type="molecule type" value="Genomic_DNA"/>
</dbReference>
<feature type="domain" description="RsgI N-terminal anti-sigma" evidence="8">
    <location>
        <begin position="1"/>
        <end position="47"/>
    </location>
</feature>
<evidence type="ECO:0000313" key="10">
    <source>
        <dbReference type="Proteomes" id="UP000199182"/>
    </source>
</evidence>
<feature type="region of interest" description="Disordered" evidence="6">
    <location>
        <begin position="235"/>
        <end position="379"/>
    </location>
</feature>
<keyword evidence="3 7" id="KW-0812">Transmembrane</keyword>
<evidence type="ECO:0000259" key="8">
    <source>
        <dbReference type="PROSITE" id="PS51849"/>
    </source>
</evidence>
<feature type="compositionally biased region" description="Gly residues" evidence="6">
    <location>
        <begin position="346"/>
        <end position="379"/>
    </location>
</feature>
<dbReference type="Proteomes" id="UP000199182">
    <property type="component" value="Unassembled WGS sequence"/>
</dbReference>
<dbReference type="Pfam" id="PF23750">
    <property type="entry name" value="RsgI_M"/>
    <property type="match status" value="1"/>
</dbReference>
<dbReference type="RefSeq" id="WP_092637526.1">
    <property type="nucleotide sequence ID" value="NZ_FNID01000002.1"/>
</dbReference>
<dbReference type="AlphaFoldDB" id="A0A1G9UL93"/>
<feature type="compositionally biased region" description="Basic and acidic residues" evidence="6">
    <location>
        <begin position="283"/>
        <end position="304"/>
    </location>
</feature>
<organism evidence="9 10">
    <name type="scientific">Acetanaerobacterium elongatum</name>
    <dbReference type="NCBI Taxonomy" id="258515"/>
    <lineage>
        <taxon>Bacteria</taxon>
        <taxon>Bacillati</taxon>
        <taxon>Bacillota</taxon>
        <taxon>Clostridia</taxon>
        <taxon>Eubacteriales</taxon>
        <taxon>Oscillospiraceae</taxon>
        <taxon>Acetanaerobacterium</taxon>
    </lineage>
</organism>
<evidence type="ECO:0000256" key="4">
    <source>
        <dbReference type="ARBA" id="ARBA00022989"/>
    </source>
</evidence>
<feature type="transmembrane region" description="Helical" evidence="7">
    <location>
        <begin position="46"/>
        <end position="68"/>
    </location>
</feature>
<evidence type="ECO:0000256" key="7">
    <source>
        <dbReference type="SAM" id="Phobius"/>
    </source>
</evidence>
<proteinExistence type="predicted"/>
<feature type="compositionally biased region" description="Polar residues" evidence="6">
    <location>
        <begin position="305"/>
        <end position="326"/>
    </location>
</feature>
<reference evidence="9 10" key="1">
    <citation type="submission" date="2016-10" db="EMBL/GenBank/DDBJ databases">
        <authorList>
            <person name="de Groot N.N."/>
        </authorList>
    </citation>
    <scope>NUCLEOTIDE SEQUENCE [LARGE SCALE GENOMIC DNA]</scope>
    <source>
        <strain evidence="9 10">CGMCC 1.5012</strain>
    </source>
</reference>
<keyword evidence="5 7" id="KW-0472">Membrane</keyword>
<sequence length="379" mass="39349">MKAVIVELKNGYAAALTDDGCIKKLQNKDYAIGQVIEMKAHKSKKIAVWAASAAAAVLLCSTTVWAYVSPYTYVSLDVNPSIEFSVNRFGRVLSAKAVNGDGAEILQTLKLKNKSIEDAVRATVKQIEQAGYFSGEEPGGVVVATSSPDQNAADNLADEIKDAVIETTQDAENDVEVESTSVGYERVQQAKELGVTPGKLNLVEKLKAASQNPDSIDINEWLKKPVKDIMKATKEYRKSQKNGDDVPVPGSSEPATPGSSGVVTPGSSEPAVPGNGDANVNREQNKEKNKDAYNKEQNREKNDSSKVSSISNKPTQAVSSDSSRTRGNGNNDEAAGGAAGNDDNTGGSGGSGNGNSGNAGGNGNAGNAGGSGNAGGKGR</sequence>
<dbReference type="GO" id="GO:0005886">
    <property type="term" value="C:plasma membrane"/>
    <property type="evidence" value="ECO:0007669"/>
    <property type="project" value="UniProtKB-SubCell"/>
</dbReference>
<evidence type="ECO:0000256" key="5">
    <source>
        <dbReference type="ARBA" id="ARBA00023136"/>
    </source>
</evidence>
<dbReference type="InterPro" id="IPR055431">
    <property type="entry name" value="RsgI_M"/>
</dbReference>
<dbReference type="OrthoDB" id="9800626at2"/>
<dbReference type="InterPro" id="IPR024449">
    <property type="entry name" value="Anti-sigma_RsgI_N"/>
</dbReference>
<feature type="compositionally biased region" description="Basic and acidic residues" evidence="6">
    <location>
        <begin position="235"/>
        <end position="244"/>
    </location>
</feature>
<evidence type="ECO:0000256" key="6">
    <source>
        <dbReference type="SAM" id="MobiDB-lite"/>
    </source>
</evidence>
<gene>
    <name evidence="9" type="ORF">SAMN05192585_10248</name>
</gene>
<keyword evidence="10" id="KW-1185">Reference proteome</keyword>
<feature type="compositionally biased region" description="Low complexity" evidence="6">
    <location>
        <begin position="256"/>
        <end position="268"/>
    </location>
</feature>
<accession>A0A1G9UL93</accession>
<name>A0A1G9UL93_9FIRM</name>
<keyword evidence="4 7" id="KW-1133">Transmembrane helix</keyword>
<dbReference type="STRING" id="258515.SAMN05192585_10248"/>
<protein>
    <recommendedName>
        <fullName evidence="8">RsgI N-terminal anti-sigma domain-containing protein</fullName>
    </recommendedName>
</protein>
<dbReference type="PROSITE" id="PS51849">
    <property type="entry name" value="RSGI_N"/>
    <property type="match status" value="1"/>
</dbReference>